<evidence type="ECO:0000313" key="2">
    <source>
        <dbReference type="Proteomes" id="UP000027002"/>
    </source>
</evidence>
<dbReference type="EMBL" id="CP072758">
    <property type="protein sequence ID" value="QUC23318.1"/>
    <property type="molecule type" value="Genomic_DNA"/>
</dbReference>
<evidence type="ECO:0000313" key="1">
    <source>
        <dbReference type="EMBL" id="QUC23318.1"/>
    </source>
</evidence>
<accession>A0A8E5HXW3</accession>
<gene>
    <name evidence="1" type="ORF">UV8b_07559</name>
</gene>
<reference evidence="1" key="1">
    <citation type="submission" date="2020-03" db="EMBL/GenBank/DDBJ databases">
        <title>A mixture of massive structural variations and highly conserved coding sequences in Ustilaginoidea virens genome.</title>
        <authorList>
            <person name="Zhang K."/>
            <person name="Zhao Z."/>
            <person name="Zhang Z."/>
            <person name="Li Y."/>
            <person name="Hsiang T."/>
            <person name="Sun W."/>
        </authorList>
    </citation>
    <scope>NUCLEOTIDE SEQUENCE</scope>
    <source>
        <strain evidence="1">UV-8b</strain>
    </source>
</reference>
<dbReference type="RefSeq" id="XP_043000991.1">
    <property type="nucleotide sequence ID" value="XM_043145056.1"/>
</dbReference>
<name>A0A8E5HXW3_USTVR</name>
<dbReference type="GeneID" id="66068336"/>
<keyword evidence="2" id="KW-1185">Reference proteome</keyword>
<organism evidence="1 2">
    <name type="scientific">Ustilaginoidea virens</name>
    <name type="common">Rice false smut fungus</name>
    <name type="synonym">Villosiclava virens</name>
    <dbReference type="NCBI Taxonomy" id="1159556"/>
    <lineage>
        <taxon>Eukaryota</taxon>
        <taxon>Fungi</taxon>
        <taxon>Dikarya</taxon>
        <taxon>Ascomycota</taxon>
        <taxon>Pezizomycotina</taxon>
        <taxon>Sordariomycetes</taxon>
        <taxon>Hypocreomycetidae</taxon>
        <taxon>Hypocreales</taxon>
        <taxon>Clavicipitaceae</taxon>
        <taxon>Ustilaginoidea</taxon>
    </lineage>
</organism>
<dbReference type="KEGG" id="uvi:66068336"/>
<dbReference type="AlphaFoldDB" id="A0A8E5HXW3"/>
<protein>
    <submittedName>
        <fullName evidence="1">Uncharacterized protein</fullName>
    </submittedName>
</protein>
<dbReference type="Proteomes" id="UP000027002">
    <property type="component" value="Chromosome 6"/>
</dbReference>
<proteinExistence type="predicted"/>
<sequence length="99" mass="11461">MPGWSLVKVAEGYHDHEAAVRSYSSSRVEYRFQDYCCSLRYMILSGNKRNGSFRLCQHLLSRAAVERAVEEKTLQPLCQAVEADNRVREVVHDLKQIME</sequence>